<keyword evidence="1" id="KW-0812">Transmembrane</keyword>
<gene>
    <name evidence="2" type="ORF">M472_08450</name>
</gene>
<evidence type="ECO:0000256" key="1">
    <source>
        <dbReference type="SAM" id="Phobius"/>
    </source>
</evidence>
<dbReference type="EMBL" id="ATDL01000015">
    <property type="protein sequence ID" value="ERJ58797.1"/>
    <property type="molecule type" value="Genomic_DNA"/>
</dbReference>
<keyword evidence="1" id="KW-0472">Membrane</keyword>
<comment type="caution">
    <text evidence="2">The sequence shown here is derived from an EMBL/GenBank/DDBJ whole genome shotgun (WGS) entry which is preliminary data.</text>
</comment>
<feature type="transmembrane region" description="Helical" evidence="1">
    <location>
        <begin position="6"/>
        <end position="25"/>
    </location>
</feature>
<dbReference type="eggNOG" id="ENOG502ZX35">
    <property type="taxonomic scope" value="Bacteria"/>
</dbReference>
<keyword evidence="3" id="KW-1185">Reference proteome</keyword>
<proteinExistence type="predicted"/>
<name>U2HTF7_9SPHI</name>
<accession>U2HTF7</accession>
<evidence type="ECO:0000313" key="3">
    <source>
        <dbReference type="Proteomes" id="UP000016584"/>
    </source>
</evidence>
<sequence>MFSFGIIFIYLIWGGFIAIVLYGLYRVLLALLEKYLSAKNDHTAAIREQNQALQEIAAAIRESNDKNGETPEII</sequence>
<dbReference type="RefSeq" id="WP_021070290.1">
    <property type="nucleotide sequence ID" value="NZ_ATDL01000015.1"/>
</dbReference>
<dbReference type="Proteomes" id="UP000016584">
    <property type="component" value="Unassembled WGS sequence"/>
</dbReference>
<dbReference type="AlphaFoldDB" id="U2HTF7"/>
<dbReference type="OrthoDB" id="798986at2"/>
<organism evidence="2 3">
    <name type="scientific">Sphingobacterium paucimobilis HER1398</name>
    <dbReference type="NCBI Taxonomy" id="1346330"/>
    <lineage>
        <taxon>Bacteria</taxon>
        <taxon>Pseudomonadati</taxon>
        <taxon>Bacteroidota</taxon>
        <taxon>Sphingobacteriia</taxon>
        <taxon>Sphingobacteriales</taxon>
        <taxon>Sphingobacteriaceae</taxon>
        <taxon>Sphingobacterium</taxon>
    </lineage>
</organism>
<evidence type="ECO:0000313" key="2">
    <source>
        <dbReference type="EMBL" id="ERJ58797.1"/>
    </source>
</evidence>
<protein>
    <submittedName>
        <fullName evidence="2">Uncharacterized protein</fullName>
    </submittedName>
</protein>
<reference evidence="2 3" key="1">
    <citation type="journal article" date="2013" name="Genome Announc.">
        <title>The Draft Genome Sequence of Sphingomonas paucimobilis Strain HER1398 (Proteobacteria), Host to the Giant PAU Phage, Indicates That It Is a Member of the Genus Sphingobacterium (Bacteroidetes).</title>
        <authorList>
            <person name="White R.A.III."/>
            <person name="Suttle C.A."/>
        </authorList>
    </citation>
    <scope>NUCLEOTIDE SEQUENCE [LARGE SCALE GENOMIC DNA]</scope>
    <source>
        <strain evidence="2 3">HER1398</strain>
    </source>
</reference>
<keyword evidence="1" id="KW-1133">Transmembrane helix</keyword>
<dbReference type="PATRIC" id="fig|1346330.5.peg.2128"/>